<dbReference type="InterPro" id="IPR036895">
    <property type="entry name" value="Uracil-DNA_glycosylase-like_sf"/>
</dbReference>
<dbReference type="PANTHER" id="PTHR33693:SF1">
    <property type="entry name" value="TYPE-4 URACIL-DNA GLYCOSYLASE"/>
    <property type="match status" value="1"/>
</dbReference>
<evidence type="ECO:0000256" key="3">
    <source>
        <dbReference type="ARBA" id="ARBA00012030"/>
    </source>
</evidence>
<evidence type="ECO:0000256" key="7">
    <source>
        <dbReference type="ARBA" id="ARBA00022763"/>
    </source>
</evidence>
<evidence type="ECO:0000256" key="5">
    <source>
        <dbReference type="ARBA" id="ARBA00022485"/>
    </source>
</evidence>
<comment type="caution">
    <text evidence="13">The sequence shown here is derived from an EMBL/GenBank/DDBJ whole genome shotgun (WGS) entry which is preliminary data.</text>
</comment>
<dbReference type="SUPFAM" id="SSF52141">
    <property type="entry name" value="Uracil-DNA glycosylase-like"/>
    <property type="match status" value="1"/>
</dbReference>
<dbReference type="Proteomes" id="UP000267841">
    <property type="component" value="Unassembled WGS sequence"/>
</dbReference>
<dbReference type="GO" id="GO:0004844">
    <property type="term" value="F:uracil DNA N-glycosylase activity"/>
    <property type="evidence" value="ECO:0007669"/>
    <property type="project" value="UniProtKB-EC"/>
</dbReference>
<keyword evidence="14" id="KW-1185">Reference proteome</keyword>
<dbReference type="RefSeq" id="WP_121010268.1">
    <property type="nucleotide sequence ID" value="NZ_RCCJ01000001.1"/>
</dbReference>
<evidence type="ECO:0000256" key="9">
    <source>
        <dbReference type="ARBA" id="ARBA00023004"/>
    </source>
</evidence>
<dbReference type="EMBL" id="RCCJ01000001">
    <property type="protein sequence ID" value="RLJ70511.1"/>
    <property type="molecule type" value="Genomic_DNA"/>
</dbReference>
<dbReference type="Gene3D" id="3.40.470.10">
    <property type="entry name" value="Uracil-DNA glycosylase-like domain"/>
    <property type="match status" value="1"/>
</dbReference>
<feature type="domain" description="Uracil-DNA glycosylase-like" evidence="12">
    <location>
        <begin position="68"/>
        <end position="218"/>
    </location>
</feature>
<dbReference type="InterPro" id="IPR051536">
    <property type="entry name" value="UDG_Type-4/5"/>
</dbReference>
<keyword evidence="11" id="KW-0234">DNA repair</keyword>
<comment type="catalytic activity">
    <reaction evidence="1">
        <text>Hydrolyzes single-stranded DNA or mismatched double-stranded DNA and polynucleotides, releasing free uracil.</text>
        <dbReference type="EC" id="3.2.2.27"/>
    </reaction>
</comment>
<evidence type="ECO:0000313" key="14">
    <source>
        <dbReference type="Proteomes" id="UP000267841"/>
    </source>
</evidence>
<keyword evidence="10" id="KW-0411">Iron-sulfur</keyword>
<keyword evidence="6" id="KW-0479">Metal-binding</keyword>
<dbReference type="PANTHER" id="PTHR33693">
    <property type="entry name" value="TYPE-5 URACIL-DNA GLYCOSYLASE"/>
    <property type="match status" value="1"/>
</dbReference>
<comment type="similarity">
    <text evidence="2">Belongs to the uracil-DNA glycosylase (UDG) superfamily. Type 4 (UDGa) family.</text>
</comment>
<dbReference type="InterPro" id="IPR005122">
    <property type="entry name" value="Uracil-DNA_glycosylase-like"/>
</dbReference>
<dbReference type="OrthoDB" id="5290748at2"/>
<gene>
    <name evidence="13" type="ORF">BCF55_0786</name>
</gene>
<keyword evidence="5" id="KW-0004">4Fe-4S</keyword>
<organism evidence="13 14">
    <name type="scientific">Hydrogenivirga caldilitoris</name>
    <dbReference type="NCBI Taxonomy" id="246264"/>
    <lineage>
        <taxon>Bacteria</taxon>
        <taxon>Pseudomonadati</taxon>
        <taxon>Aquificota</taxon>
        <taxon>Aquificia</taxon>
        <taxon>Aquificales</taxon>
        <taxon>Aquificaceae</taxon>
        <taxon>Hydrogenivirga</taxon>
    </lineage>
</organism>
<proteinExistence type="inferred from homology"/>
<dbReference type="EC" id="3.2.2.27" evidence="3"/>
<dbReference type="GO" id="GO:0006281">
    <property type="term" value="P:DNA repair"/>
    <property type="evidence" value="ECO:0007669"/>
    <property type="project" value="UniProtKB-KW"/>
</dbReference>
<evidence type="ECO:0000256" key="10">
    <source>
        <dbReference type="ARBA" id="ARBA00023014"/>
    </source>
</evidence>
<accession>A0A497XQF4</accession>
<evidence type="ECO:0000256" key="8">
    <source>
        <dbReference type="ARBA" id="ARBA00022801"/>
    </source>
</evidence>
<keyword evidence="8" id="KW-0378">Hydrolase</keyword>
<dbReference type="CDD" id="cd10030">
    <property type="entry name" value="UDG-F4_TTUDGA_SPO1dp_like"/>
    <property type="match status" value="1"/>
</dbReference>
<keyword evidence="9" id="KW-0408">Iron</keyword>
<dbReference type="Pfam" id="PF03167">
    <property type="entry name" value="UDG"/>
    <property type="match status" value="1"/>
</dbReference>
<dbReference type="SMART" id="SM00986">
    <property type="entry name" value="UDG"/>
    <property type="match status" value="1"/>
</dbReference>
<dbReference type="NCBIfam" id="TIGR00758">
    <property type="entry name" value="UDG_fam4"/>
    <property type="match status" value="1"/>
</dbReference>
<sequence length="226" mass="25467">MGAKETAKALEVIGFDEIYLTKRLTDGNKRIPGDRTIQDKRGLLLEHFNSFKDCTKCELHKSRTQVVFGDGNPYSPVVFVGEAPGEDEDRQGRPFVGRAGKYLNTKIEEVLGLRREEVYITNVCKCRPPGNRKPTPLEISACFPYLKKELDIIEPKVICCLGATAGEGILGKKLSITKLRGQTMPYPYNTKVLVFLTYHPAYILRNPRADGEFTEDMRKLKELIGL</sequence>
<evidence type="ECO:0000256" key="1">
    <source>
        <dbReference type="ARBA" id="ARBA00001400"/>
    </source>
</evidence>
<protein>
    <recommendedName>
        <fullName evidence="4">Type-4 uracil-DNA glycosylase</fullName>
        <ecNumber evidence="3">3.2.2.27</ecNumber>
    </recommendedName>
</protein>
<evidence type="ECO:0000256" key="11">
    <source>
        <dbReference type="ARBA" id="ARBA00023204"/>
    </source>
</evidence>
<evidence type="ECO:0000256" key="2">
    <source>
        <dbReference type="ARBA" id="ARBA00006521"/>
    </source>
</evidence>
<reference evidence="13 14" key="1">
    <citation type="submission" date="2018-10" db="EMBL/GenBank/DDBJ databases">
        <title>Genomic Encyclopedia of Archaeal and Bacterial Type Strains, Phase II (KMG-II): from individual species to whole genera.</title>
        <authorList>
            <person name="Goeker M."/>
        </authorList>
    </citation>
    <scope>NUCLEOTIDE SEQUENCE [LARGE SCALE GENOMIC DNA]</scope>
    <source>
        <strain evidence="13 14">DSM 16510</strain>
    </source>
</reference>
<keyword evidence="7" id="KW-0227">DNA damage</keyword>
<dbReference type="InterPro" id="IPR005273">
    <property type="entry name" value="Ura-DNA_glyco_family4"/>
</dbReference>
<evidence type="ECO:0000256" key="4">
    <source>
        <dbReference type="ARBA" id="ARBA00019403"/>
    </source>
</evidence>
<dbReference type="GO" id="GO:0046872">
    <property type="term" value="F:metal ion binding"/>
    <property type="evidence" value="ECO:0007669"/>
    <property type="project" value="UniProtKB-KW"/>
</dbReference>
<evidence type="ECO:0000313" key="13">
    <source>
        <dbReference type="EMBL" id="RLJ70511.1"/>
    </source>
</evidence>
<evidence type="ECO:0000256" key="6">
    <source>
        <dbReference type="ARBA" id="ARBA00022723"/>
    </source>
</evidence>
<dbReference type="AlphaFoldDB" id="A0A497XQF4"/>
<dbReference type="SMART" id="SM00987">
    <property type="entry name" value="UreE_C"/>
    <property type="match status" value="1"/>
</dbReference>
<evidence type="ECO:0000259" key="12">
    <source>
        <dbReference type="SMART" id="SM00986"/>
    </source>
</evidence>
<dbReference type="GO" id="GO:0051539">
    <property type="term" value="F:4 iron, 4 sulfur cluster binding"/>
    <property type="evidence" value="ECO:0007669"/>
    <property type="project" value="UniProtKB-KW"/>
</dbReference>
<name>A0A497XQF4_9AQUI</name>